<dbReference type="InterPro" id="IPR001128">
    <property type="entry name" value="Cyt_P450"/>
</dbReference>
<evidence type="ECO:0000256" key="10">
    <source>
        <dbReference type="ARBA" id="ARBA00023002"/>
    </source>
</evidence>
<keyword evidence="10 14" id="KW-0560">Oxidoreductase</keyword>
<dbReference type="GeneID" id="107066951"/>
<evidence type="ECO:0000313" key="16">
    <source>
        <dbReference type="Proteomes" id="UP000694924"/>
    </source>
</evidence>
<keyword evidence="8" id="KW-0256">Endoplasmic reticulum</keyword>
<evidence type="ECO:0000256" key="8">
    <source>
        <dbReference type="ARBA" id="ARBA00022824"/>
    </source>
</evidence>
<evidence type="ECO:0000256" key="9">
    <source>
        <dbReference type="ARBA" id="ARBA00022848"/>
    </source>
</evidence>
<comment type="subcellular location">
    <subcellularLocation>
        <location evidence="4">Endoplasmic reticulum membrane</location>
        <topology evidence="4">Peripheral membrane protein</topology>
    </subcellularLocation>
    <subcellularLocation>
        <location evidence="3">Microsome membrane</location>
        <topology evidence="3">Peripheral membrane protein</topology>
    </subcellularLocation>
</comment>
<comment type="cofactor">
    <cofactor evidence="1">
        <name>heme</name>
        <dbReference type="ChEBI" id="CHEBI:30413"/>
    </cofactor>
</comment>
<dbReference type="SUPFAM" id="SSF48264">
    <property type="entry name" value="Cytochrome P450"/>
    <property type="match status" value="1"/>
</dbReference>
<evidence type="ECO:0000256" key="1">
    <source>
        <dbReference type="ARBA" id="ARBA00001971"/>
    </source>
</evidence>
<proteinExistence type="inferred from homology"/>
<dbReference type="InterPro" id="IPR017972">
    <property type="entry name" value="Cyt_P450_CS"/>
</dbReference>
<dbReference type="CDD" id="cd20628">
    <property type="entry name" value="CYP4"/>
    <property type="match status" value="1"/>
</dbReference>
<dbReference type="Gene3D" id="1.10.630.10">
    <property type="entry name" value="Cytochrome P450"/>
    <property type="match status" value="1"/>
</dbReference>
<evidence type="ECO:0000256" key="5">
    <source>
        <dbReference type="ARBA" id="ARBA00010617"/>
    </source>
</evidence>
<dbReference type="PRINTS" id="PR00385">
    <property type="entry name" value="P450"/>
</dbReference>
<keyword evidence="11 14" id="KW-0408">Iron</keyword>
<dbReference type="RefSeq" id="XP_015177512.1">
    <property type="nucleotide sequence ID" value="XM_015322026.1"/>
</dbReference>
<keyword evidence="13" id="KW-0472">Membrane</keyword>
<dbReference type="PANTHER" id="PTHR24291:SF189">
    <property type="entry name" value="CYTOCHROME P450 4C3-RELATED"/>
    <property type="match status" value="1"/>
</dbReference>
<comment type="function">
    <text evidence="2">May be involved in the metabolism of insect hormones and in the breakdown of synthetic insecticides.</text>
</comment>
<dbReference type="PANTHER" id="PTHR24291">
    <property type="entry name" value="CYTOCHROME P450 FAMILY 4"/>
    <property type="match status" value="1"/>
</dbReference>
<organism evidence="16 17">
    <name type="scientific">Polistes dominula</name>
    <name type="common">European paper wasp</name>
    <name type="synonym">Vespa dominula</name>
    <dbReference type="NCBI Taxonomy" id="743375"/>
    <lineage>
        <taxon>Eukaryota</taxon>
        <taxon>Metazoa</taxon>
        <taxon>Ecdysozoa</taxon>
        <taxon>Arthropoda</taxon>
        <taxon>Hexapoda</taxon>
        <taxon>Insecta</taxon>
        <taxon>Pterygota</taxon>
        <taxon>Neoptera</taxon>
        <taxon>Endopterygota</taxon>
        <taxon>Hymenoptera</taxon>
        <taxon>Apocrita</taxon>
        <taxon>Aculeata</taxon>
        <taxon>Vespoidea</taxon>
        <taxon>Vespidae</taxon>
        <taxon>Polistinae</taxon>
        <taxon>Polistini</taxon>
        <taxon>Polistes</taxon>
    </lineage>
</organism>
<evidence type="ECO:0000256" key="12">
    <source>
        <dbReference type="ARBA" id="ARBA00023033"/>
    </source>
</evidence>
<protein>
    <submittedName>
        <fullName evidence="17">Cytochrome P450 4C1-like</fullName>
    </submittedName>
</protein>
<evidence type="ECO:0000256" key="6">
    <source>
        <dbReference type="ARBA" id="ARBA00022617"/>
    </source>
</evidence>
<keyword evidence="16" id="KW-1185">Reference proteome</keyword>
<keyword evidence="6 14" id="KW-0349">Heme</keyword>
<reference evidence="17" key="1">
    <citation type="submission" date="2025-08" db="UniProtKB">
        <authorList>
            <consortium name="RefSeq"/>
        </authorList>
    </citation>
    <scope>IDENTIFICATION</scope>
    <source>
        <tissue evidence="17">Whole body</tissue>
    </source>
</reference>
<keyword evidence="15" id="KW-0732">Signal</keyword>
<name>A0ABM1IBC5_POLDO</name>
<evidence type="ECO:0000256" key="13">
    <source>
        <dbReference type="ARBA" id="ARBA00023136"/>
    </source>
</evidence>
<evidence type="ECO:0000256" key="14">
    <source>
        <dbReference type="RuleBase" id="RU000461"/>
    </source>
</evidence>
<feature type="signal peptide" evidence="15">
    <location>
        <begin position="1"/>
        <end position="18"/>
    </location>
</feature>
<dbReference type="InterPro" id="IPR002401">
    <property type="entry name" value="Cyt_P450_E_grp-I"/>
</dbReference>
<dbReference type="Proteomes" id="UP000694924">
    <property type="component" value="Unplaced"/>
</dbReference>
<evidence type="ECO:0000256" key="11">
    <source>
        <dbReference type="ARBA" id="ARBA00023004"/>
    </source>
</evidence>
<comment type="similarity">
    <text evidence="5 14">Belongs to the cytochrome P450 family.</text>
</comment>
<accession>A0ABM1IBC5</accession>
<dbReference type="Pfam" id="PF00067">
    <property type="entry name" value="p450"/>
    <property type="match status" value="1"/>
</dbReference>
<dbReference type="PRINTS" id="PR00463">
    <property type="entry name" value="EP450I"/>
</dbReference>
<keyword evidence="9" id="KW-0492">Microsome</keyword>
<dbReference type="PROSITE" id="PS00086">
    <property type="entry name" value="CYTOCHROME_P450"/>
    <property type="match status" value="1"/>
</dbReference>
<evidence type="ECO:0000256" key="3">
    <source>
        <dbReference type="ARBA" id="ARBA00004174"/>
    </source>
</evidence>
<evidence type="ECO:0000313" key="17">
    <source>
        <dbReference type="RefSeq" id="XP_015177512.1"/>
    </source>
</evidence>
<keyword evidence="12 14" id="KW-0503">Monooxygenase</keyword>
<dbReference type="InterPro" id="IPR050196">
    <property type="entry name" value="Cytochrome_P450_Monoox"/>
</dbReference>
<evidence type="ECO:0000256" key="2">
    <source>
        <dbReference type="ARBA" id="ARBA00003690"/>
    </source>
</evidence>
<keyword evidence="7 14" id="KW-0479">Metal-binding</keyword>
<sequence>MFFTIFLGLVSFLFLLHCSIKYRRVTKILEALPGPKAYPIIGNLLRYQIKSDNLFELIYKTDKEYYPIYKIWTFFTTTVVLLHPEDIEVLMRSPKHITKSVFYKFLKPWLSTGLITSTGGKWQHRRKILTPAFHFNILKHFVVTLNEEARYLVSSLKEQGNGNPIIKNLEELLTEHTLNAICETAMGTPLNGNGELESKYRKTVHSMLGIVPYRSVRPWYFFDTIFALSPKGRLQEKLLETLHGFTNKIIAERKRFHEETNGKYLKSLEEIDENVGFSDEYDENYKNPVYKKKLAMLDLLIAASWNGNQIDDEGIREEVDTFMFAGNHTTAMALVFLLSIIAKYKDVQERIREEVNSVINKENSKITMSMLGEFSYLERCIKESLRLYPSVHFVFRYLHEDMQLKKYLIPAGTNIRVNIFHLHRNPEFWPNPDVFDPDRFLPENISKRNAFCFIPFSAGLRNCIGQKYAMFEIKLMVAHILHNFYLEPVEELDNIKLIGNINLRPEKPLHIKFVPIKS</sequence>
<evidence type="ECO:0000256" key="7">
    <source>
        <dbReference type="ARBA" id="ARBA00022723"/>
    </source>
</evidence>
<evidence type="ECO:0000256" key="4">
    <source>
        <dbReference type="ARBA" id="ARBA00004406"/>
    </source>
</evidence>
<dbReference type="InterPro" id="IPR036396">
    <property type="entry name" value="Cyt_P450_sf"/>
</dbReference>
<gene>
    <name evidence="17" type="primary">LOC107066951</name>
</gene>
<evidence type="ECO:0000256" key="15">
    <source>
        <dbReference type="SAM" id="SignalP"/>
    </source>
</evidence>
<feature type="chain" id="PRO_5045824778" evidence="15">
    <location>
        <begin position="19"/>
        <end position="518"/>
    </location>
</feature>